<protein>
    <submittedName>
        <fullName evidence="1">Uncharacterized protein</fullName>
    </submittedName>
</protein>
<dbReference type="OrthoDB" id="416454at2759"/>
<evidence type="ECO:0000313" key="1">
    <source>
        <dbReference type="EMBL" id="RMC07048.1"/>
    </source>
</evidence>
<dbReference type="STRING" id="333673.A0A3M0K253"/>
<dbReference type="AlphaFoldDB" id="A0A3M0K253"/>
<accession>A0A3M0K253</accession>
<gene>
    <name evidence="1" type="ORF">DUI87_16501</name>
</gene>
<dbReference type="EMBL" id="QRBI01000120">
    <property type="protein sequence ID" value="RMC07048.1"/>
    <property type="molecule type" value="Genomic_DNA"/>
</dbReference>
<evidence type="ECO:0000313" key="2">
    <source>
        <dbReference type="Proteomes" id="UP000269221"/>
    </source>
</evidence>
<comment type="caution">
    <text evidence="1">The sequence shown here is derived from an EMBL/GenBank/DDBJ whole genome shotgun (WGS) entry which is preliminary data.</text>
</comment>
<sequence length="103" mass="11147">MADRARAALSESGWYLSDEGIEACLSSSEKVNTNDIILIALNRSVWGPVSLKIFINDRDEGIEGTLSKFADDTKLSSEVDTPIGQSAIQRDLDKLKCGPMGIS</sequence>
<organism evidence="1 2">
    <name type="scientific">Hirundo rustica rustica</name>
    <dbReference type="NCBI Taxonomy" id="333673"/>
    <lineage>
        <taxon>Eukaryota</taxon>
        <taxon>Metazoa</taxon>
        <taxon>Chordata</taxon>
        <taxon>Craniata</taxon>
        <taxon>Vertebrata</taxon>
        <taxon>Euteleostomi</taxon>
        <taxon>Archelosauria</taxon>
        <taxon>Archosauria</taxon>
        <taxon>Dinosauria</taxon>
        <taxon>Saurischia</taxon>
        <taxon>Theropoda</taxon>
        <taxon>Coelurosauria</taxon>
        <taxon>Aves</taxon>
        <taxon>Neognathae</taxon>
        <taxon>Neoaves</taxon>
        <taxon>Telluraves</taxon>
        <taxon>Australaves</taxon>
        <taxon>Passeriformes</taxon>
        <taxon>Sylvioidea</taxon>
        <taxon>Hirundinidae</taxon>
        <taxon>Hirundo</taxon>
    </lineage>
</organism>
<dbReference type="Proteomes" id="UP000269221">
    <property type="component" value="Unassembled WGS sequence"/>
</dbReference>
<proteinExistence type="predicted"/>
<reference evidence="1 2" key="1">
    <citation type="submission" date="2018-07" db="EMBL/GenBank/DDBJ databases">
        <title>A high quality draft genome assembly of the barn swallow (H. rustica rustica).</title>
        <authorList>
            <person name="Formenti G."/>
            <person name="Chiara M."/>
            <person name="Poveda L."/>
            <person name="Francoijs K.-J."/>
            <person name="Bonisoli-Alquati A."/>
            <person name="Canova L."/>
            <person name="Gianfranceschi L."/>
            <person name="Horner D.S."/>
            <person name="Saino N."/>
        </authorList>
    </citation>
    <scope>NUCLEOTIDE SEQUENCE [LARGE SCALE GENOMIC DNA]</scope>
    <source>
        <strain evidence="1">Chelidonia</strain>
        <tissue evidence="1">Blood</tissue>
    </source>
</reference>
<keyword evidence="2" id="KW-1185">Reference proteome</keyword>
<name>A0A3M0K253_HIRRU</name>